<keyword evidence="3" id="KW-1185">Reference proteome</keyword>
<feature type="region of interest" description="Disordered" evidence="1">
    <location>
        <begin position="65"/>
        <end position="136"/>
    </location>
</feature>
<evidence type="ECO:0000256" key="1">
    <source>
        <dbReference type="SAM" id="MobiDB-lite"/>
    </source>
</evidence>
<evidence type="ECO:0000313" key="3">
    <source>
        <dbReference type="Proteomes" id="UP000187429"/>
    </source>
</evidence>
<dbReference type="EMBL" id="LSSM01006026">
    <property type="protein sequence ID" value="OMJ11507.1"/>
    <property type="molecule type" value="Genomic_DNA"/>
</dbReference>
<comment type="caution">
    <text evidence="2">The sequence shown here is derived from an EMBL/GenBank/DDBJ whole genome shotgun (WGS) entry which is preliminary data.</text>
</comment>
<sequence length="136" mass="15206">MVFIGPGNRVNNDPVWSTRYRHVRIEREQEDESILQLVPRQDINLTELIRLKLVNLVKYLLLPALESNRPSSPEGETGEADDHSDHPSLENRDMVPGPLAIVNRSTNPVTSKNGCSGSKKRKVSTLQQQDLVANGV</sequence>
<reference evidence="3" key="1">
    <citation type="submission" date="2017-01" db="EMBL/GenBank/DDBJ databases">
        <authorList>
            <person name="Wang Y."/>
            <person name="White M."/>
            <person name="Kvist S."/>
            <person name="Moncalvo J.-M."/>
        </authorList>
    </citation>
    <scope>NUCLEOTIDE SEQUENCE [LARGE SCALE GENOMIC DNA]</scope>
    <source>
        <strain evidence="3">ID-206-W2</strain>
    </source>
</reference>
<dbReference type="AlphaFoldDB" id="A0A1R1XA49"/>
<dbReference type="Proteomes" id="UP000187429">
    <property type="component" value="Unassembled WGS sequence"/>
</dbReference>
<feature type="compositionally biased region" description="Basic and acidic residues" evidence="1">
    <location>
        <begin position="80"/>
        <end position="93"/>
    </location>
</feature>
<feature type="compositionally biased region" description="Polar residues" evidence="1">
    <location>
        <begin position="103"/>
        <end position="116"/>
    </location>
</feature>
<organism evidence="2 3">
    <name type="scientific">Smittium culicis</name>
    <dbReference type="NCBI Taxonomy" id="133412"/>
    <lineage>
        <taxon>Eukaryota</taxon>
        <taxon>Fungi</taxon>
        <taxon>Fungi incertae sedis</taxon>
        <taxon>Zoopagomycota</taxon>
        <taxon>Kickxellomycotina</taxon>
        <taxon>Harpellomycetes</taxon>
        <taxon>Harpellales</taxon>
        <taxon>Legeriomycetaceae</taxon>
        <taxon>Smittium</taxon>
    </lineage>
</organism>
<name>A0A1R1XA49_9FUNG</name>
<evidence type="ECO:0000313" key="2">
    <source>
        <dbReference type="EMBL" id="OMJ11507.1"/>
    </source>
</evidence>
<protein>
    <submittedName>
        <fullName evidence="2">Uncharacterized protein</fullName>
    </submittedName>
</protein>
<feature type="compositionally biased region" description="Polar residues" evidence="1">
    <location>
        <begin position="124"/>
        <end position="136"/>
    </location>
</feature>
<gene>
    <name evidence="2" type="ORF">AYI69_g9802</name>
</gene>
<proteinExistence type="predicted"/>
<accession>A0A1R1XA49</accession>